<reference evidence="1 2" key="1">
    <citation type="submission" date="2024-03" db="EMBL/GenBank/DDBJ databases">
        <title>The Genome Sequence of Enterococcus sp. DIV2402.</title>
        <authorList>
            <consortium name="The Broad Institute Genomics Platform"/>
            <consortium name="The Broad Institute Microbial Omics Core"/>
            <consortium name="The Broad Institute Genomic Center for Infectious Diseases"/>
            <person name="Earl A."/>
            <person name="Manson A."/>
            <person name="Gilmore M."/>
            <person name="Schwartman J."/>
            <person name="Shea T."/>
            <person name="Abouelleil A."/>
            <person name="Cao P."/>
            <person name="Chapman S."/>
            <person name="Cusick C."/>
            <person name="Young S."/>
            <person name="Neafsey D."/>
            <person name="Nusbaum C."/>
            <person name="Birren B."/>
        </authorList>
    </citation>
    <scope>NUCLEOTIDE SEQUENCE [LARGE SCALE GENOMIC DNA]</scope>
    <source>
        <strain evidence="1 2">DIV2402</strain>
    </source>
</reference>
<name>A0ABZ2SQY4_9ENTE</name>
<evidence type="ECO:0000313" key="1">
    <source>
        <dbReference type="EMBL" id="WYJ78173.1"/>
    </source>
</evidence>
<keyword evidence="2" id="KW-1185">Reference proteome</keyword>
<sequence length="35" mass="3924">MKAKKRSALKLIFLTALAFSTMGLFATTKITRHNL</sequence>
<evidence type="ECO:0000313" key="2">
    <source>
        <dbReference type="Proteomes" id="UP000664701"/>
    </source>
</evidence>
<gene>
    <name evidence="1" type="ORF">DOK78_002830</name>
</gene>
<proteinExistence type="predicted"/>
<dbReference type="Proteomes" id="UP000664701">
    <property type="component" value="Chromosome"/>
</dbReference>
<protein>
    <submittedName>
        <fullName evidence="1">Uncharacterized protein</fullName>
    </submittedName>
</protein>
<organism evidence="1 2">
    <name type="scientific">Candidatus Enterococcus lowellii</name>
    <dbReference type="NCBI Taxonomy" id="2230877"/>
    <lineage>
        <taxon>Bacteria</taxon>
        <taxon>Bacillati</taxon>
        <taxon>Bacillota</taxon>
        <taxon>Bacilli</taxon>
        <taxon>Lactobacillales</taxon>
        <taxon>Enterococcaceae</taxon>
        <taxon>Enterococcus</taxon>
    </lineage>
</organism>
<accession>A0ABZ2SQY4</accession>
<dbReference type="EMBL" id="CP147251">
    <property type="protein sequence ID" value="WYJ78173.1"/>
    <property type="molecule type" value="Genomic_DNA"/>
</dbReference>